<evidence type="ECO:0000256" key="7">
    <source>
        <dbReference type="ARBA" id="ARBA00023136"/>
    </source>
</evidence>
<dbReference type="RefSeq" id="XP_070853640.1">
    <property type="nucleotide sequence ID" value="XM_070997539.1"/>
</dbReference>
<organism evidence="9 10">
    <name type="scientific">Drosophila suzukii</name>
    <name type="common">Spotted-wing drosophila fruit fly</name>
    <dbReference type="NCBI Taxonomy" id="28584"/>
    <lineage>
        <taxon>Eukaryota</taxon>
        <taxon>Metazoa</taxon>
        <taxon>Ecdysozoa</taxon>
        <taxon>Arthropoda</taxon>
        <taxon>Hexapoda</taxon>
        <taxon>Insecta</taxon>
        <taxon>Pterygota</taxon>
        <taxon>Neoptera</taxon>
        <taxon>Endopterygota</taxon>
        <taxon>Diptera</taxon>
        <taxon>Brachycera</taxon>
        <taxon>Muscomorpha</taxon>
        <taxon>Ephydroidea</taxon>
        <taxon>Drosophilidae</taxon>
        <taxon>Drosophila</taxon>
        <taxon>Sophophora</taxon>
    </lineage>
</organism>
<comment type="subunit">
    <text evidence="8">Component of the mitochondrial contact site and cristae organizing system (MICOS) complex.</text>
</comment>
<dbReference type="GeneID" id="108019083"/>
<dbReference type="InterPro" id="IPR026769">
    <property type="entry name" value="Mic13"/>
</dbReference>
<evidence type="ECO:0000256" key="6">
    <source>
        <dbReference type="ARBA" id="ARBA00023128"/>
    </source>
</evidence>
<keyword evidence="3" id="KW-0812">Transmembrane</keyword>
<evidence type="ECO:0000256" key="3">
    <source>
        <dbReference type="ARBA" id="ARBA00022692"/>
    </source>
</evidence>
<keyword evidence="9" id="KW-1185">Reference proteome</keyword>
<gene>
    <name evidence="10" type="primary">LOC108019083</name>
</gene>
<comment type="similarity">
    <text evidence="2 8">Belongs to the MICOS complex subunit Mic13 family.</text>
</comment>
<dbReference type="PANTHER" id="PTHR31816:SF3">
    <property type="entry name" value="MICOS COMPLEX SUBUNIT MIC13"/>
    <property type="match status" value="1"/>
</dbReference>
<dbReference type="PANTHER" id="PTHR31816">
    <property type="entry name" value="MICOS COMPLEX SUBUNIT MIC13"/>
    <property type="match status" value="1"/>
</dbReference>
<evidence type="ECO:0000256" key="4">
    <source>
        <dbReference type="ARBA" id="ARBA00022792"/>
    </source>
</evidence>
<evidence type="ECO:0000256" key="2">
    <source>
        <dbReference type="ARBA" id="ARBA00006771"/>
    </source>
</evidence>
<accession>A0ABM4TUJ7</accession>
<proteinExistence type="inferred from homology"/>
<dbReference type="Pfam" id="PF15884">
    <property type="entry name" value="QIL1"/>
    <property type="match status" value="1"/>
</dbReference>
<keyword evidence="6 8" id="KW-0496">Mitochondrion</keyword>
<evidence type="ECO:0000256" key="1">
    <source>
        <dbReference type="ARBA" id="ARBA00004434"/>
    </source>
</evidence>
<name>A0ABM4TUJ7_DROSZ</name>
<evidence type="ECO:0000313" key="10">
    <source>
        <dbReference type="RefSeq" id="XP_070853640.1"/>
    </source>
</evidence>
<protein>
    <recommendedName>
        <fullName evidence="8">MICOS complex subunit MIC13</fullName>
    </recommendedName>
</protein>
<reference evidence="10" key="1">
    <citation type="submission" date="2025-08" db="UniProtKB">
        <authorList>
            <consortium name="RefSeq"/>
        </authorList>
    </citation>
    <scope>IDENTIFICATION</scope>
</reference>
<keyword evidence="5" id="KW-1133">Transmembrane helix</keyword>
<comment type="function">
    <text evidence="8">Component of the MICOS complex, a large protein complex of the mitochondrial inner membrane that plays crucial roles in the maintenance of crista junctions, inner membrane architecture, and formation of contact sites to the outer membrane.</text>
</comment>
<sequence>MITTLMARTAVVSITVYMTNRVGVWGKTEETDRLLHQITTGLHPLFGLMRRVLGIEPTDLSVGELAREYYNQGVKETFHIIRNLPNYSEDLADGAKIACLDLVEKAKELRQQDVGWWNITMDNAKLEDPAKPAHPAAGDGPSHEVILIERPGDIDGFAGDGEVALKPSTK</sequence>
<keyword evidence="7" id="KW-0472">Membrane</keyword>
<dbReference type="Proteomes" id="UP001652628">
    <property type="component" value="Chromosome X"/>
</dbReference>
<evidence type="ECO:0000313" key="9">
    <source>
        <dbReference type="Proteomes" id="UP001652628"/>
    </source>
</evidence>
<keyword evidence="4 8" id="KW-0999">Mitochondrion inner membrane</keyword>
<evidence type="ECO:0000256" key="8">
    <source>
        <dbReference type="RuleBase" id="RU363009"/>
    </source>
</evidence>
<evidence type="ECO:0000256" key="5">
    <source>
        <dbReference type="ARBA" id="ARBA00022989"/>
    </source>
</evidence>
<comment type="subcellular location">
    <subcellularLocation>
        <location evidence="1 8">Mitochondrion inner membrane</location>
        <topology evidence="1 8">Single-pass membrane protein</topology>
    </subcellularLocation>
</comment>